<evidence type="ECO:0000313" key="1">
    <source>
        <dbReference type="EMBL" id="ABC65410.1"/>
    </source>
</evidence>
<reference evidence="1 2" key="1">
    <citation type="journal article" date="2006" name="J. Bacteriol.">
        <title>Living with genome instability: the adaptation of phytoplasmas to diverse environments of their insect and plant hosts.</title>
        <authorList>
            <person name="Bai X."/>
            <person name="Zhang J."/>
            <person name="Ewing A."/>
            <person name="Miller S.A."/>
            <person name="Jancso Radek A."/>
            <person name="Shevchenko D.V."/>
            <person name="Tsukerman K."/>
            <person name="Walunas T."/>
            <person name="Lapidus A."/>
            <person name="Campbell J.W."/>
            <person name="Hogenhout S.A."/>
        </authorList>
    </citation>
    <scope>NUCLEOTIDE SEQUENCE [LARGE SCALE GENOMIC DNA]</scope>
    <source>
        <strain evidence="1 2">AYWB</strain>
    </source>
</reference>
<dbReference type="EMBL" id="CP000061">
    <property type="protein sequence ID" value="ABC65410.1"/>
    <property type="molecule type" value="Genomic_DNA"/>
</dbReference>
<dbReference type="Proteomes" id="UP000001934">
    <property type="component" value="Chromosome"/>
</dbReference>
<dbReference type="AlphaFoldDB" id="Q2NJI3"/>
<dbReference type="HOGENOM" id="CLU_1575302_0_0_14"/>
<gene>
    <name evidence="1" type="ordered locus">AYWB_293</name>
</gene>
<protein>
    <submittedName>
        <fullName evidence="1">Uncharacterized protein</fullName>
    </submittedName>
</protein>
<accession>Q2NJI3</accession>
<sequence>MQDFRYFWSLETTKLGVIHYHIIFNIDVLNSFGVYSRYLCTDKDYALGLKNQPIKGNKSIFYDDYLMHKIDEKGNIKIPQNYYEKKNFKVSKITLLWANAYSSVMNKNNIKHLFEKIEISKCKVFYKGTFDKKDYVNKVVSYVSKYFSKNDKQIESNSNKGIDFYSRHL</sequence>
<keyword evidence="2" id="KW-1185">Reference proteome</keyword>
<evidence type="ECO:0000313" key="2">
    <source>
        <dbReference type="Proteomes" id="UP000001934"/>
    </source>
</evidence>
<proteinExistence type="predicted"/>
<dbReference type="RefSeq" id="WP_011412574.1">
    <property type="nucleotide sequence ID" value="NC_007716.1"/>
</dbReference>
<dbReference type="eggNOG" id="COG0210">
    <property type="taxonomic scope" value="Bacteria"/>
</dbReference>
<name>Q2NJI3_AYWBP</name>
<dbReference type="KEGG" id="ayw:AYWB_293"/>
<organism evidence="1 2">
    <name type="scientific">Aster yellows witches'-broom phytoplasma (strain AYWB)</name>
    <dbReference type="NCBI Taxonomy" id="322098"/>
    <lineage>
        <taxon>Bacteria</taxon>
        <taxon>Bacillati</taxon>
        <taxon>Mycoplasmatota</taxon>
        <taxon>Mollicutes</taxon>
        <taxon>Acholeplasmatales</taxon>
        <taxon>Acholeplasmataceae</taxon>
        <taxon>Candidatus Phytoplasma</taxon>
        <taxon>16SrI (Aster yellows group)</taxon>
    </lineage>
</organism>
<dbReference type="PhylomeDB" id="Q2NJI3"/>